<dbReference type="CDD" id="cd07501">
    <property type="entry name" value="HAD_MDP-1_like"/>
    <property type="match status" value="1"/>
</dbReference>
<protein>
    <recommendedName>
        <fullName evidence="3">Magnesium-dependent phosphatase 1-like protein</fullName>
    </recommendedName>
</protein>
<keyword evidence="2" id="KW-1185">Reference proteome</keyword>
<dbReference type="AlphaFoldDB" id="A0A834I2X5"/>
<evidence type="ECO:0008006" key="3">
    <source>
        <dbReference type="Google" id="ProtNLM"/>
    </source>
</evidence>
<dbReference type="NCBIfam" id="TIGR01685">
    <property type="entry name" value="MDP-1"/>
    <property type="match status" value="1"/>
</dbReference>
<gene>
    <name evidence="1" type="ORF">GWI33_020713</name>
</gene>
<dbReference type="GO" id="GO:0003993">
    <property type="term" value="F:acid phosphatase activity"/>
    <property type="evidence" value="ECO:0007669"/>
    <property type="project" value="TreeGrafter"/>
</dbReference>
<dbReference type="SUPFAM" id="SSF56784">
    <property type="entry name" value="HAD-like"/>
    <property type="match status" value="1"/>
</dbReference>
<name>A0A834I2X5_RHYFE</name>
<organism evidence="1 2">
    <name type="scientific">Rhynchophorus ferrugineus</name>
    <name type="common">Red palm weevil</name>
    <name type="synonym">Curculio ferrugineus</name>
    <dbReference type="NCBI Taxonomy" id="354439"/>
    <lineage>
        <taxon>Eukaryota</taxon>
        <taxon>Metazoa</taxon>
        <taxon>Ecdysozoa</taxon>
        <taxon>Arthropoda</taxon>
        <taxon>Hexapoda</taxon>
        <taxon>Insecta</taxon>
        <taxon>Pterygota</taxon>
        <taxon>Neoptera</taxon>
        <taxon>Endopterygota</taxon>
        <taxon>Coleoptera</taxon>
        <taxon>Polyphaga</taxon>
        <taxon>Cucujiformia</taxon>
        <taxon>Curculionidae</taxon>
        <taxon>Dryophthorinae</taxon>
        <taxon>Rhynchophorus</taxon>
    </lineage>
</organism>
<comment type="caution">
    <text evidence="1">The sequence shown here is derived from an EMBL/GenBank/DDBJ whole genome shotgun (WGS) entry which is preliminary data.</text>
</comment>
<sequence length="206" mass="24199">MNVNRLKIVVFDLDYTLWPFWVDTHVTPPFTKKNGNIVDSYGSKIKYYPEVPEVLRNLTEQGYEIGVASRTSEIDGANQLIKLFGWEQYFTYKEIFPGSKVTHFNNIKRKSNRHFDEMIFFDDESRNIYDINRLGVVSILVKNGVNKLVVDNGIKQKAQKSRCQLTVWLLKKSSRTILLPHQWSQRRRIEWIELVNTPAAEEYAPR</sequence>
<dbReference type="OrthoDB" id="2865258at2759"/>
<dbReference type="NCBIfam" id="TIGR01681">
    <property type="entry name" value="HAD-SF-IIIC"/>
    <property type="match status" value="1"/>
</dbReference>
<dbReference type="SFLD" id="SFLDS00003">
    <property type="entry name" value="Haloacid_Dehalogenase"/>
    <property type="match status" value="1"/>
</dbReference>
<dbReference type="SFLD" id="SFLDG01131">
    <property type="entry name" value="C1.5.2:_MDP_Like"/>
    <property type="match status" value="1"/>
</dbReference>
<dbReference type="InterPro" id="IPR010036">
    <property type="entry name" value="MDP_1_eu_arc"/>
</dbReference>
<dbReference type="InterPro" id="IPR035679">
    <property type="entry name" value="MDP-1_euk"/>
</dbReference>
<dbReference type="PANTHER" id="PTHR17901:SF14">
    <property type="entry name" value="MAGNESIUM-DEPENDENT PHOSPHATASE 1"/>
    <property type="match status" value="1"/>
</dbReference>
<accession>A0A834I2X5</accession>
<proteinExistence type="predicted"/>
<dbReference type="Proteomes" id="UP000625711">
    <property type="component" value="Unassembled WGS sequence"/>
</dbReference>
<dbReference type="InterPro" id="IPR023214">
    <property type="entry name" value="HAD_sf"/>
</dbReference>
<dbReference type="Gene3D" id="3.40.50.1000">
    <property type="entry name" value="HAD superfamily/HAD-like"/>
    <property type="match status" value="1"/>
</dbReference>
<dbReference type="InterPro" id="IPR036412">
    <property type="entry name" value="HAD-like_sf"/>
</dbReference>
<dbReference type="InterPro" id="IPR010033">
    <property type="entry name" value="HAD_SF_ppase_IIIC"/>
</dbReference>
<dbReference type="EMBL" id="JAACXV010014582">
    <property type="protein sequence ID" value="KAF7265977.1"/>
    <property type="molecule type" value="Genomic_DNA"/>
</dbReference>
<dbReference type="SFLD" id="SFLDG01129">
    <property type="entry name" value="C1.5:_HAD__Beta-PGM__Phosphata"/>
    <property type="match status" value="1"/>
</dbReference>
<dbReference type="PANTHER" id="PTHR17901">
    <property type="entry name" value="MAGNESIUM-DEPENDENT PHOSPHATASE 1 MDP1"/>
    <property type="match status" value="1"/>
</dbReference>
<dbReference type="Pfam" id="PF12689">
    <property type="entry name" value="Acid_PPase"/>
    <property type="match status" value="1"/>
</dbReference>
<evidence type="ECO:0000313" key="1">
    <source>
        <dbReference type="EMBL" id="KAF7265977.1"/>
    </source>
</evidence>
<reference evidence="1" key="1">
    <citation type="submission" date="2020-08" db="EMBL/GenBank/DDBJ databases">
        <title>Genome sequencing and assembly of the red palm weevil Rhynchophorus ferrugineus.</title>
        <authorList>
            <person name="Dias G.B."/>
            <person name="Bergman C.M."/>
            <person name="Manee M."/>
        </authorList>
    </citation>
    <scope>NUCLEOTIDE SEQUENCE</scope>
    <source>
        <strain evidence="1">AA-2017</strain>
        <tissue evidence="1">Whole larva</tissue>
    </source>
</reference>
<evidence type="ECO:0000313" key="2">
    <source>
        <dbReference type="Proteomes" id="UP000625711"/>
    </source>
</evidence>